<evidence type="ECO:0000256" key="2">
    <source>
        <dbReference type="ARBA" id="ARBA00004370"/>
    </source>
</evidence>
<dbReference type="EMBL" id="JACJVR010000020">
    <property type="protein sequence ID" value="MBB6691054.1"/>
    <property type="molecule type" value="Genomic_DNA"/>
</dbReference>
<organism evidence="12 13">
    <name type="scientific">Cohnella xylanilytica</name>
    <dbReference type="NCBI Taxonomy" id="557555"/>
    <lineage>
        <taxon>Bacteria</taxon>
        <taxon>Bacillati</taxon>
        <taxon>Bacillota</taxon>
        <taxon>Bacilli</taxon>
        <taxon>Bacillales</taxon>
        <taxon>Paenibacillaceae</taxon>
        <taxon>Cohnella</taxon>
    </lineage>
</organism>
<gene>
    <name evidence="12" type="ORF">H7B90_06520</name>
</gene>
<dbReference type="InterPro" id="IPR003594">
    <property type="entry name" value="HATPase_dom"/>
</dbReference>
<dbReference type="CDD" id="cd00082">
    <property type="entry name" value="HisKA"/>
    <property type="match status" value="1"/>
</dbReference>
<comment type="subcellular location">
    <subcellularLocation>
        <location evidence="2">Membrane</location>
    </subcellularLocation>
</comment>
<evidence type="ECO:0000313" key="12">
    <source>
        <dbReference type="EMBL" id="MBB6691054.1"/>
    </source>
</evidence>
<evidence type="ECO:0000256" key="7">
    <source>
        <dbReference type="ARBA" id="ARBA00022777"/>
    </source>
</evidence>
<evidence type="ECO:0000256" key="8">
    <source>
        <dbReference type="ARBA" id="ARBA00022840"/>
    </source>
</evidence>
<dbReference type="GO" id="GO:0005524">
    <property type="term" value="F:ATP binding"/>
    <property type="evidence" value="ECO:0007669"/>
    <property type="project" value="UniProtKB-KW"/>
</dbReference>
<dbReference type="GO" id="GO:0004721">
    <property type="term" value="F:phosphoprotein phosphatase activity"/>
    <property type="evidence" value="ECO:0007669"/>
    <property type="project" value="TreeGrafter"/>
</dbReference>
<dbReference type="PANTHER" id="PTHR45453">
    <property type="entry name" value="PHOSPHATE REGULON SENSOR PROTEIN PHOR"/>
    <property type="match status" value="1"/>
</dbReference>
<dbReference type="InterPro" id="IPR050351">
    <property type="entry name" value="BphY/WalK/GraS-like"/>
</dbReference>
<keyword evidence="13" id="KW-1185">Reference proteome</keyword>
<evidence type="ECO:0000256" key="10">
    <source>
        <dbReference type="SAM" id="Phobius"/>
    </source>
</evidence>
<dbReference type="EC" id="2.7.13.3" evidence="3"/>
<keyword evidence="10" id="KW-1133">Transmembrane helix</keyword>
<dbReference type="Proteomes" id="UP000553776">
    <property type="component" value="Unassembled WGS sequence"/>
</dbReference>
<dbReference type="Pfam" id="PF02518">
    <property type="entry name" value="HATPase_c"/>
    <property type="match status" value="1"/>
</dbReference>
<evidence type="ECO:0000259" key="11">
    <source>
        <dbReference type="PROSITE" id="PS50109"/>
    </source>
</evidence>
<dbReference type="PRINTS" id="PR00344">
    <property type="entry name" value="BCTRLSENSOR"/>
</dbReference>
<dbReference type="InterPro" id="IPR005467">
    <property type="entry name" value="His_kinase_dom"/>
</dbReference>
<evidence type="ECO:0000256" key="3">
    <source>
        <dbReference type="ARBA" id="ARBA00012438"/>
    </source>
</evidence>
<dbReference type="SUPFAM" id="SSF55874">
    <property type="entry name" value="ATPase domain of HSP90 chaperone/DNA topoisomerase II/histidine kinase"/>
    <property type="match status" value="1"/>
</dbReference>
<evidence type="ECO:0000256" key="5">
    <source>
        <dbReference type="ARBA" id="ARBA00022679"/>
    </source>
</evidence>
<dbReference type="Pfam" id="PF00512">
    <property type="entry name" value="HisKA"/>
    <property type="match status" value="1"/>
</dbReference>
<keyword evidence="7 12" id="KW-0418">Kinase</keyword>
<keyword evidence="10" id="KW-0812">Transmembrane</keyword>
<keyword evidence="9" id="KW-0902">Two-component regulatory system</keyword>
<dbReference type="InterPro" id="IPR036890">
    <property type="entry name" value="HATPase_C_sf"/>
</dbReference>
<sequence length="436" mass="48352">MERLNEGRRRAARLWRNPGVRRLALLGLASLLAALALAWAYVAYETHRLKQDWLDRDVRLIGELAAAHPELADELPALFASGGADGDPEAPARGRELAAKYGLDGDLDNALLPVVSAFESRGRAVLLGGIGVFALALAVLVILEFNRPFREIRRLALSLEKAVKMNRPMDYRLYGEGELGLLAHGVQELSLRLQETISQLHREKDFLKETVADISHQLKTPLASLMIYVELLQDARTSPSDAREFLETCRRELERMEWLTLTLLKIARLEADALELHPAVSALADTVEQAVDPLRRLADEHEVRIVVEERERIVFSHDERWLAEAIGNLVKNAIEHSPPGGTVRIRSEQTPIFVRLTVSDEGEGIEERHLPHIFKKFYSASSGGSGVGLGLPLAKSIVERHEGVLSASRGESGGTRFVIAIPNSRASYRPPSLTEL</sequence>
<proteinExistence type="predicted"/>
<name>A0A841TZG8_9BACL</name>
<dbReference type="GO" id="GO:0000155">
    <property type="term" value="F:phosphorelay sensor kinase activity"/>
    <property type="evidence" value="ECO:0007669"/>
    <property type="project" value="InterPro"/>
</dbReference>
<dbReference type="SMART" id="SM00387">
    <property type="entry name" value="HATPase_c"/>
    <property type="match status" value="1"/>
</dbReference>
<dbReference type="Gene3D" id="3.30.565.10">
    <property type="entry name" value="Histidine kinase-like ATPase, C-terminal domain"/>
    <property type="match status" value="1"/>
</dbReference>
<protein>
    <recommendedName>
        <fullName evidence="3">histidine kinase</fullName>
        <ecNumber evidence="3">2.7.13.3</ecNumber>
    </recommendedName>
</protein>
<evidence type="ECO:0000313" key="13">
    <source>
        <dbReference type="Proteomes" id="UP000553776"/>
    </source>
</evidence>
<keyword evidence="6" id="KW-0547">Nucleotide-binding</keyword>
<dbReference type="PROSITE" id="PS50109">
    <property type="entry name" value="HIS_KIN"/>
    <property type="match status" value="1"/>
</dbReference>
<dbReference type="RefSeq" id="WP_185135055.1">
    <property type="nucleotide sequence ID" value="NZ_BORM01000038.1"/>
</dbReference>
<evidence type="ECO:0000256" key="6">
    <source>
        <dbReference type="ARBA" id="ARBA00022741"/>
    </source>
</evidence>
<dbReference type="GO" id="GO:0005886">
    <property type="term" value="C:plasma membrane"/>
    <property type="evidence" value="ECO:0007669"/>
    <property type="project" value="TreeGrafter"/>
</dbReference>
<dbReference type="SUPFAM" id="SSF47384">
    <property type="entry name" value="Homodimeric domain of signal transducing histidine kinase"/>
    <property type="match status" value="1"/>
</dbReference>
<comment type="catalytic activity">
    <reaction evidence="1">
        <text>ATP + protein L-histidine = ADP + protein N-phospho-L-histidine.</text>
        <dbReference type="EC" id="2.7.13.3"/>
    </reaction>
</comment>
<keyword evidence="5" id="KW-0808">Transferase</keyword>
<keyword evidence="10" id="KW-0472">Membrane</keyword>
<dbReference type="Gene3D" id="1.10.287.130">
    <property type="match status" value="1"/>
</dbReference>
<dbReference type="PANTHER" id="PTHR45453:SF1">
    <property type="entry name" value="PHOSPHATE REGULON SENSOR PROTEIN PHOR"/>
    <property type="match status" value="1"/>
</dbReference>
<evidence type="ECO:0000256" key="1">
    <source>
        <dbReference type="ARBA" id="ARBA00000085"/>
    </source>
</evidence>
<dbReference type="GO" id="GO:0016036">
    <property type="term" value="P:cellular response to phosphate starvation"/>
    <property type="evidence" value="ECO:0007669"/>
    <property type="project" value="TreeGrafter"/>
</dbReference>
<dbReference type="InterPro" id="IPR004358">
    <property type="entry name" value="Sig_transdc_His_kin-like_C"/>
</dbReference>
<evidence type="ECO:0000256" key="4">
    <source>
        <dbReference type="ARBA" id="ARBA00022553"/>
    </source>
</evidence>
<feature type="domain" description="Histidine kinase" evidence="11">
    <location>
        <begin position="213"/>
        <end position="425"/>
    </location>
</feature>
<dbReference type="InterPro" id="IPR003661">
    <property type="entry name" value="HisK_dim/P_dom"/>
</dbReference>
<dbReference type="InterPro" id="IPR036097">
    <property type="entry name" value="HisK_dim/P_sf"/>
</dbReference>
<dbReference type="SMART" id="SM00388">
    <property type="entry name" value="HisKA"/>
    <property type="match status" value="1"/>
</dbReference>
<dbReference type="AlphaFoldDB" id="A0A841TZG8"/>
<feature type="transmembrane region" description="Helical" evidence="10">
    <location>
        <begin position="124"/>
        <end position="145"/>
    </location>
</feature>
<comment type="caution">
    <text evidence="12">The sequence shown here is derived from an EMBL/GenBank/DDBJ whole genome shotgun (WGS) entry which is preliminary data.</text>
</comment>
<reference evidence="12 13" key="1">
    <citation type="submission" date="2020-08" db="EMBL/GenBank/DDBJ databases">
        <title>Cohnella phylogeny.</title>
        <authorList>
            <person name="Dunlap C."/>
        </authorList>
    </citation>
    <scope>NUCLEOTIDE SEQUENCE [LARGE SCALE GENOMIC DNA]</scope>
    <source>
        <strain evidence="12 13">DSM 25239</strain>
    </source>
</reference>
<keyword evidence="8" id="KW-0067">ATP-binding</keyword>
<evidence type="ECO:0000256" key="9">
    <source>
        <dbReference type="ARBA" id="ARBA00023012"/>
    </source>
</evidence>
<keyword evidence="4" id="KW-0597">Phosphoprotein</keyword>
<accession>A0A841TZG8</accession>